<reference evidence="2" key="1">
    <citation type="journal article" date="2019" name="Int. J. Syst. Evol. Microbiol.">
        <title>The Global Catalogue of Microorganisms (GCM) 10K type strain sequencing project: providing services to taxonomists for standard genome sequencing and annotation.</title>
        <authorList>
            <consortium name="The Broad Institute Genomics Platform"/>
            <consortium name="The Broad Institute Genome Sequencing Center for Infectious Disease"/>
            <person name="Wu L."/>
            <person name="Ma J."/>
        </authorList>
    </citation>
    <scope>NUCLEOTIDE SEQUENCE [LARGE SCALE GENOMIC DNA]</scope>
    <source>
        <strain evidence="2">JCM 16014</strain>
    </source>
</reference>
<keyword evidence="2" id="KW-1185">Reference proteome</keyword>
<accession>A0ABP5H4B2</accession>
<dbReference type="EMBL" id="BAAAQN010000089">
    <property type="protein sequence ID" value="GAA2062950.1"/>
    <property type="molecule type" value="Genomic_DNA"/>
</dbReference>
<gene>
    <name evidence="1" type="ORF">GCM10009839_87740</name>
</gene>
<protein>
    <submittedName>
        <fullName evidence="1">Uncharacterized protein</fullName>
    </submittedName>
</protein>
<evidence type="ECO:0000313" key="2">
    <source>
        <dbReference type="Proteomes" id="UP001500751"/>
    </source>
</evidence>
<evidence type="ECO:0000313" key="1">
    <source>
        <dbReference type="EMBL" id="GAA2062950.1"/>
    </source>
</evidence>
<name>A0ABP5H4B2_9ACTN</name>
<comment type="caution">
    <text evidence="1">The sequence shown here is derived from an EMBL/GenBank/DDBJ whole genome shotgun (WGS) entry which is preliminary data.</text>
</comment>
<dbReference type="RefSeq" id="WP_344671691.1">
    <property type="nucleotide sequence ID" value="NZ_BAAAQN010000089.1"/>
</dbReference>
<proteinExistence type="predicted"/>
<organism evidence="1 2">
    <name type="scientific">Catenulispora yoronensis</name>
    <dbReference type="NCBI Taxonomy" id="450799"/>
    <lineage>
        <taxon>Bacteria</taxon>
        <taxon>Bacillati</taxon>
        <taxon>Actinomycetota</taxon>
        <taxon>Actinomycetes</taxon>
        <taxon>Catenulisporales</taxon>
        <taxon>Catenulisporaceae</taxon>
        <taxon>Catenulispora</taxon>
    </lineage>
</organism>
<dbReference type="Proteomes" id="UP001500751">
    <property type="component" value="Unassembled WGS sequence"/>
</dbReference>
<sequence length="55" mass="6470">MTHIPPGDRLSDDELRTLADLVARYTHHHLDQWEFWKVDMPYGNHYVYFSAGGPL</sequence>